<protein>
    <recommendedName>
        <fullName evidence="3">Reverse transcriptase domain-containing protein</fullName>
    </recommendedName>
</protein>
<evidence type="ECO:0000313" key="2">
    <source>
        <dbReference type="Proteomes" id="UP000299102"/>
    </source>
</evidence>
<sequence length="110" mass="12639">MGGLEGHYSEFLPLGKTINSHPYCQQLMRLKEEVEKKWLEVINNELSVKCRLYADDPIILASSACELQKMVTEINDSVEKLDVTKTKMTVFERGESKTECDICIKREIVQ</sequence>
<evidence type="ECO:0008006" key="3">
    <source>
        <dbReference type="Google" id="ProtNLM"/>
    </source>
</evidence>
<dbReference type="EMBL" id="BGZK01000006">
    <property type="protein sequence ID" value="GBP00765.1"/>
    <property type="molecule type" value="Genomic_DNA"/>
</dbReference>
<evidence type="ECO:0000313" key="1">
    <source>
        <dbReference type="EMBL" id="GBP00765.1"/>
    </source>
</evidence>
<accession>A0A4C1SFA1</accession>
<name>A0A4C1SFA1_EUMVA</name>
<organism evidence="1 2">
    <name type="scientific">Eumeta variegata</name>
    <name type="common">Bagworm moth</name>
    <name type="synonym">Eumeta japonica</name>
    <dbReference type="NCBI Taxonomy" id="151549"/>
    <lineage>
        <taxon>Eukaryota</taxon>
        <taxon>Metazoa</taxon>
        <taxon>Ecdysozoa</taxon>
        <taxon>Arthropoda</taxon>
        <taxon>Hexapoda</taxon>
        <taxon>Insecta</taxon>
        <taxon>Pterygota</taxon>
        <taxon>Neoptera</taxon>
        <taxon>Endopterygota</taxon>
        <taxon>Lepidoptera</taxon>
        <taxon>Glossata</taxon>
        <taxon>Ditrysia</taxon>
        <taxon>Tineoidea</taxon>
        <taxon>Psychidae</taxon>
        <taxon>Oiketicinae</taxon>
        <taxon>Eumeta</taxon>
    </lineage>
</organism>
<reference evidence="1 2" key="1">
    <citation type="journal article" date="2019" name="Commun. Biol.">
        <title>The bagworm genome reveals a unique fibroin gene that provides high tensile strength.</title>
        <authorList>
            <person name="Kono N."/>
            <person name="Nakamura H."/>
            <person name="Ohtoshi R."/>
            <person name="Tomita M."/>
            <person name="Numata K."/>
            <person name="Arakawa K."/>
        </authorList>
    </citation>
    <scope>NUCLEOTIDE SEQUENCE [LARGE SCALE GENOMIC DNA]</scope>
</reference>
<proteinExistence type="predicted"/>
<dbReference type="AlphaFoldDB" id="A0A4C1SFA1"/>
<gene>
    <name evidence="1" type="ORF">EVAR_76985_1</name>
</gene>
<keyword evidence="2" id="KW-1185">Reference proteome</keyword>
<comment type="caution">
    <text evidence="1">The sequence shown here is derived from an EMBL/GenBank/DDBJ whole genome shotgun (WGS) entry which is preliminary data.</text>
</comment>
<dbReference type="Proteomes" id="UP000299102">
    <property type="component" value="Unassembled WGS sequence"/>
</dbReference>
<dbReference type="OrthoDB" id="425681at2759"/>